<evidence type="ECO:0000256" key="3">
    <source>
        <dbReference type="ARBA" id="ARBA00022842"/>
    </source>
</evidence>
<name>A0ABR8U9W6_9BACL</name>
<dbReference type="Proteomes" id="UP000626786">
    <property type="component" value="Unassembled WGS sequence"/>
</dbReference>
<proteinExistence type="predicted"/>
<feature type="domain" description="HpcH/HpaI aldolase/citrate lyase" evidence="4">
    <location>
        <begin position="14"/>
        <end position="232"/>
    </location>
</feature>
<dbReference type="PANTHER" id="PTHR32308">
    <property type="entry name" value="LYASE BETA SUBUNIT, PUTATIVE (AFU_ORTHOLOGUE AFUA_4G13030)-RELATED"/>
    <property type="match status" value="1"/>
</dbReference>
<evidence type="ECO:0000256" key="1">
    <source>
        <dbReference type="ARBA" id="ARBA00001946"/>
    </source>
</evidence>
<dbReference type="InterPro" id="IPR005000">
    <property type="entry name" value="Aldolase/citrate-lyase_domain"/>
</dbReference>
<comment type="caution">
    <text evidence="5">The sequence shown here is derived from an EMBL/GenBank/DDBJ whole genome shotgun (WGS) entry which is preliminary data.</text>
</comment>
<evidence type="ECO:0000256" key="2">
    <source>
        <dbReference type="ARBA" id="ARBA00022723"/>
    </source>
</evidence>
<dbReference type="EMBL" id="JACSQN010000006">
    <property type="protein sequence ID" value="MBD7984529.1"/>
    <property type="molecule type" value="Genomic_DNA"/>
</dbReference>
<dbReference type="InterPro" id="IPR015813">
    <property type="entry name" value="Pyrv/PenolPyrv_kinase-like_dom"/>
</dbReference>
<dbReference type="SUPFAM" id="SSF51621">
    <property type="entry name" value="Phosphoenolpyruvate/pyruvate domain"/>
    <property type="match status" value="1"/>
</dbReference>
<dbReference type="InterPro" id="IPR011206">
    <property type="entry name" value="Citrate_lyase_beta/mcl1/mcl2"/>
</dbReference>
<dbReference type="PIRSF" id="PIRSF015582">
    <property type="entry name" value="Cit_lyase_B"/>
    <property type="match status" value="1"/>
</dbReference>
<evidence type="ECO:0000313" key="5">
    <source>
        <dbReference type="EMBL" id="MBD7984529.1"/>
    </source>
</evidence>
<dbReference type="Pfam" id="PF03328">
    <property type="entry name" value="HpcH_HpaI"/>
    <property type="match status" value="1"/>
</dbReference>
<keyword evidence="6" id="KW-1185">Reference proteome</keyword>
<keyword evidence="5" id="KW-0456">Lyase</keyword>
<dbReference type="InterPro" id="IPR040442">
    <property type="entry name" value="Pyrv_kinase-like_dom_sf"/>
</dbReference>
<reference evidence="5 6" key="1">
    <citation type="submission" date="2020-08" db="EMBL/GenBank/DDBJ databases">
        <title>A Genomic Blueprint of the Chicken Gut Microbiome.</title>
        <authorList>
            <person name="Gilroy R."/>
            <person name="Ravi A."/>
            <person name="Getino M."/>
            <person name="Pursley I."/>
            <person name="Horton D.L."/>
            <person name="Alikhan N.-F."/>
            <person name="Baker D."/>
            <person name="Gharbi K."/>
            <person name="Hall N."/>
            <person name="Watson M."/>
            <person name="Adriaenssens E.M."/>
            <person name="Foster-Nyarko E."/>
            <person name="Jarju S."/>
            <person name="Secka A."/>
            <person name="Antonio M."/>
            <person name="Oren A."/>
            <person name="Chaudhuri R."/>
            <person name="La Ragione R.M."/>
            <person name="Hildebrand F."/>
            <person name="Pallen M.J."/>
        </authorList>
    </citation>
    <scope>NUCLEOTIDE SEQUENCE [LARGE SCALE GENOMIC DNA]</scope>
    <source>
        <strain evidence="5 6">Sa2YVA2</strain>
    </source>
</reference>
<comment type="cofactor">
    <cofactor evidence="1">
        <name>Mg(2+)</name>
        <dbReference type="ChEBI" id="CHEBI:18420"/>
    </cofactor>
</comment>
<protein>
    <submittedName>
        <fullName evidence="5">CoA ester lyase</fullName>
    </submittedName>
</protein>
<sequence>MMNATEHVIRRSRLIMPAHVRRFTSKAHLRNADAIVLDLEDSVPFSEKHSTRKLIQELTADVSKGGSEVIVRVNHTKELLREDIEYSVCPELDGLYIPKVESVDQLKHIDELLSELEKERKIPHGQIKLGVTIETIKGYLKVEEIIQSSDRIDSLTLGAEDFSLDAGMELCEETYKGFLIPRMKMVFVARAYNKLPLGLMGSIANYNDEKIVERNAALAYKHGFLGASCIHPKNVEILNRCFSPSIEEITFSRKVISLFEDGLANGKASLQLDDKMIDYAHYRKANKIIDRHTRIVEFENKKRLARELVEGGPLIE</sequence>
<dbReference type="PANTHER" id="PTHR32308:SF0">
    <property type="entry name" value="HPCH_HPAI ALDOLASE_CITRATE LYASE DOMAIN-CONTAINING PROTEIN"/>
    <property type="match status" value="1"/>
</dbReference>
<dbReference type="GO" id="GO:0016829">
    <property type="term" value="F:lyase activity"/>
    <property type="evidence" value="ECO:0007669"/>
    <property type="project" value="UniProtKB-KW"/>
</dbReference>
<evidence type="ECO:0000313" key="6">
    <source>
        <dbReference type="Proteomes" id="UP000626786"/>
    </source>
</evidence>
<organism evidence="5 6">
    <name type="scientific">Sporosarcina quadrami</name>
    <dbReference type="NCBI Taxonomy" id="2762234"/>
    <lineage>
        <taxon>Bacteria</taxon>
        <taxon>Bacillati</taxon>
        <taxon>Bacillota</taxon>
        <taxon>Bacilli</taxon>
        <taxon>Bacillales</taxon>
        <taxon>Caryophanaceae</taxon>
        <taxon>Sporosarcina</taxon>
    </lineage>
</organism>
<evidence type="ECO:0000259" key="4">
    <source>
        <dbReference type="Pfam" id="PF03328"/>
    </source>
</evidence>
<dbReference type="Gene3D" id="3.20.20.60">
    <property type="entry name" value="Phosphoenolpyruvate-binding domains"/>
    <property type="match status" value="1"/>
</dbReference>
<gene>
    <name evidence="5" type="ORF">H9649_08055</name>
</gene>
<keyword evidence="2" id="KW-0479">Metal-binding</keyword>
<accession>A0ABR8U9W6</accession>
<keyword evidence="3" id="KW-0460">Magnesium</keyword>